<dbReference type="Pfam" id="PF01740">
    <property type="entry name" value="STAS"/>
    <property type="match status" value="1"/>
</dbReference>
<dbReference type="STRING" id="1305675.BFG57_17680"/>
<protein>
    <recommendedName>
        <fullName evidence="5">PAS domain-containing protein</fullName>
    </recommendedName>
</protein>
<gene>
    <name evidence="3" type="ORF">BFG57_17680</name>
</gene>
<dbReference type="Gene3D" id="3.30.450.20">
    <property type="entry name" value="PAS domain"/>
    <property type="match status" value="1"/>
</dbReference>
<dbReference type="RefSeq" id="WP_069718212.1">
    <property type="nucleotide sequence ID" value="NZ_MJEH01000045.1"/>
</dbReference>
<dbReference type="PANTHER" id="PTHR33745:SF8">
    <property type="entry name" value="BLUE-LIGHT PHOTORECEPTOR"/>
    <property type="match status" value="1"/>
</dbReference>
<dbReference type="SMART" id="SM00091">
    <property type="entry name" value="PAS"/>
    <property type="match status" value="1"/>
</dbReference>
<evidence type="ECO:0000259" key="2">
    <source>
        <dbReference type="PROSITE" id="PS50801"/>
    </source>
</evidence>
<dbReference type="InterPro" id="IPR000014">
    <property type="entry name" value="PAS"/>
</dbReference>
<dbReference type="PROSITE" id="PS50801">
    <property type="entry name" value="STAS"/>
    <property type="match status" value="1"/>
</dbReference>
<evidence type="ECO:0000313" key="4">
    <source>
        <dbReference type="Proteomes" id="UP000095209"/>
    </source>
</evidence>
<dbReference type="Pfam" id="PF00989">
    <property type="entry name" value="PAS"/>
    <property type="match status" value="1"/>
</dbReference>
<dbReference type="SUPFAM" id="SSF52091">
    <property type="entry name" value="SpoIIaa-like"/>
    <property type="match status" value="1"/>
</dbReference>
<sequence>MFQQVLEVANEAVLIVDLHSNVKYVNTAYEKLFQTSRENVVGKQLNQTVRPIHFKHRIITETIKTKEEQNHKEMHFHFDGKDRYLSGYTKLIEENGETVILTMFQDVTCYVAHRKQQVILIEEMTANIVPLSNGFALLPLQPILIEEQKKLILEKVPQSCANHDIEYLIIQMNGITEIDDELAHLIDNLINVLKLLGIEPTISGINPQVASSFVRNQLSFAKIPTFSNMKDVVAYYNKVKPTSMRKLCLPMEE</sequence>
<dbReference type="InterPro" id="IPR036513">
    <property type="entry name" value="STAS_dom_sf"/>
</dbReference>
<dbReference type="CDD" id="cd07041">
    <property type="entry name" value="STAS_RsbR_RsbS_like"/>
    <property type="match status" value="1"/>
</dbReference>
<comment type="caution">
    <text evidence="3">The sequence shown here is derived from an EMBL/GenBank/DDBJ whole genome shotgun (WGS) entry which is preliminary data.</text>
</comment>
<dbReference type="NCBIfam" id="TIGR00229">
    <property type="entry name" value="sensory_box"/>
    <property type="match status" value="1"/>
</dbReference>
<dbReference type="InterPro" id="IPR051932">
    <property type="entry name" value="Bact_StressResp_Reg"/>
</dbReference>
<dbReference type="CDD" id="cd00130">
    <property type="entry name" value="PAS"/>
    <property type="match status" value="1"/>
</dbReference>
<dbReference type="PROSITE" id="PS50112">
    <property type="entry name" value="PAS"/>
    <property type="match status" value="1"/>
</dbReference>
<proteinExistence type="predicted"/>
<name>A0A1E5LCF7_9BACI</name>
<dbReference type="AlphaFoldDB" id="A0A1E5LCF7"/>
<evidence type="ECO:0000259" key="1">
    <source>
        <dbReference type="PROSITE" id="PS50112"/>
    </source>
</evidence>
<evidence type="ECO:0000313" key="3">
    <source>
        <dbReference type="EMBL" id="OEH91757.1"/>
    </source>
</evidence>
<dbReference type="EMBL" id="MJEH01000045">
    <property type="protein sequence ID" value="OEH91757.1"/>
    <property type="molecule type" value="Genomic_DNA"/>
</dbReference>
<reference evidence="3 4" key="1">
    <citation type="submission" date="2016-08" db="EMBL/GenBank/DDBJ databases">
        <title>Genome of Bacillus solimangrovi GH2-4.</title>
        <authorList>
            <person name="Lim S."/>
            <person name="Kim B.-C."/>
        </authorList>
    </citation>
    <scope>NUCLEOTIDE SEQUENCE [LARGE SCALE GENOMIC DNA]</scope>
    <source>
        <strain evidence="3 4">GH2-4</strain>
    </source>
</reference>
<organism evidence="3 4">
    <name type="scientific">Bacillus solimangrovi</name>
    <dbReference type="NCBI Taxonomy" id="1305675"/>
    <lineage>
        <taxon>Bacteria</taxon>
        <taxon>Bacillati</taxon>
        <taxon>Bacillota</taxon>
        <taxon>Bacilli</taxon>
        <taxon>Bacillales</taxon>
        <taxon>Bacillaceae</taxon>
        <taxon>Bacillus</taxon>
    </lineage>
</organism>
<dbReference type="Gene3D" id="3.30.750.24">
    <property type="entry name" value="STAS domain"/>
    <property type="match status" value="1"/>
</dbReference>
<dbReference type="SUPFAM" id="SSF55785">
    <property type="entry name" value="PYP-like sensor domain (PAS domain)"/>
    <property type="match status" value="1"/>
</dbReference>
<dbReference type="Proteomes" id="UP000095209">
    <property type="component" value="Unassembled WGS sequence"/>
</dbReference>
<accession>A0A1E5LCF7</accession>
<keyword evidence="4" id="KW-1185">Reference proteome</keyword>
<dbReference type="GO" id="GO:0006355">
    <property type="term" value="P:regulation of DNA-templated transcription"/>
    <property type="evidence" value="ECO:0007669"/>
    <property type="project" value="InterPro"/>
</dbReference>
<dbReference type="InterPro" id="IPR002645">
    <property type="entry name" value="STAS_dom"/>
</dbReference>
<evidence type="ECO:0008006" key="5">
    <source>
        <dbReference type="Google" id="ProtNLM"/>
    </source>
</evidence>
<dbReference type="OrthoDB" id="2842384at2"/>
<dbReference type="InterPro" id="IPR013767">
    <property type="entry name" value="PAS_fold"/>
</dbReference>
<feature type="domain" description="STAS" evidence="2">
    <location>
        <begin position="149"/>
        <end position="236"/>
    </location>
</feature>
<feature type="domain" description="PAS" evidence="1">
    <location>
        <begin position="1"/>
        <end position="51"/>
    </location>
</feature>
<dbReference type="InterPro" id="IPR035965">
    <property type="entry name" value="PAS-like_dom_sf"/>
</dbReference>
<dbReference type="PANTHER" id="PTHR33745">
    <property type="entry name" value="RSBT ANTAGONIST PROTEIN RSBS-RELATED"/>
    <property type="match status" value="1"/>
</dbReference>